<dbReference type="RefSeq" id="WP_154116368.1">
    <property type="nucleotide sequence ID" value="NZ_WJXB01000001.1"/>
</dbReference>
<dbReference type="InterPro" id="IPR035965">
    <property type="entry name" value="PAS-like_dom_sf"/>
</dbReference>
<dbReference type="Pfam" id="PF00989">
    <property type="entry name" value="PAS"/>
    <property type="match status" value="1"/>
</dbReference>
<feature type="domain" description="Response regulatory" evidence="2">
    <location>
        <begin position="5"/>
        <end position="127"/>
    </location>
</feature>
<dbReference type="InterPro" id="IPR029787">
    <property type="entry name" value="Nucleotide_cyclase"/>
</dbReference>
<dbReference type="CDD" id="cd01949">
    <property type="entry name" value="GGDEF"/>
    <property type="match status" value="1"/>
</dbReference>
<evidence type="ECO:0000313" key="6">
    <source>
        <dbReference type="EMBL" id="MRN51642.1"/>
    </source>
</evidence>
<dbReference type="Pfam" id="PF00990">
    <property type="entry name" value="GGDEF"/>
    <property type="match status" value="1"/>
</dbReference>
<evidence type="ECO:0000313" key="7">
    <source>
        <dbReference type="Proteomes" id="UP000463051"/>
    </source>
</evidence>
<dbReference type="PANTHER" id="PTHR46663:SF2">
    <property type="entry name" value="GGDEF DOMAIN-CONTAINING PROTEIN"/>
    <property type="match status" value="1"/>
</dbReference>
<dbReference type="FunFam" id="3.30.70.270:FF:000001">
    <property type="entry name" value="Diguanylate cyclase domain protein"/>
    <property type="match status" value="1"/>
</dbReference>
<dbReference type="AlphaFoldDB" id="A0A7X2H141"/>
<dbReference type="NCBIfam" id="TIGR00229">
    <property type="entry name" value="sensory_box"/>
    <property type="match status" value="1"/>
</dbReference>
<dbReference type="PANTHER" id="PTHR46663">
    <property type="entry name" value="DIGUANYLATE CYCLASE DGCT-RELATED"/>
    <property type="match status" value="1"/>
</dbReference>
<dbReference type="Gene3D" id="3.30.450.20">
    <property type="entry name" value="PAS domain"/>
    <property type="match status" value="1"/>
</dbReference>
<dbReference type="PROSITE" id="PS50112">
    <property type="entry name" value="PAS"/>
    <property type="match status" value="1"/>
</dbReference>
<dbReference type="PROSITE" id="PS50887">
    <property type="entry name" value="GGDEF"/>
    <property type="match status" value="1"/>
</dbReference>
<dbReference type="InterPro" id="IPR000014">
    <property type="entry name" value="PAS"/>
</dbReference>
<dbReference type="Gene3D" id="3.40.50.2300">
    <property type="match status" value="1"/>
</dbReference>
<evidence type="ECO:0000259" key="4">
    <source>
        <dbReference type="PROSITE" id="PS50113"/>
    </source>
</evidence>
<dbReference type="InterPro" id="IPR001789">
    <property type="entry name" value="Sig_transdc_resp-reg_receiver"/>
</dbReference>
<dbReference type="EMBL" id="WJXB01000001">
    <property type="protein sequence ID" value="MRN51642.1"/>
    <property type="molecule type" value="Genomic_DNA"/>
</dbReference>
<reference evidence="6 7" key="1">
    <citation type="submission" date="2019-11" db="EMBL/GenBank/DDBJ databases">
        <title>Paenibacillus monticola sp. nov., a novel PGPR strain isolated from mountain sample in China.</title>
        <authorList>
            <person name="Zhao Q."/>
            <person name="Li H.-P."/>
            <person name="Zhang J.-L."/>
        </authorList>
    </citation>
    <scope>NUCLEOTIDE SEQUENCE [LARGE SCALE GENOMIC DNA]</scope>
    <source>
        <strain evidence="6 7">LC-T2</strain>
    </source>
</reference>
<dbReference type="InterPro" id="IPR000700">
    <property type="entry name" value="PAS-assoc_C"/>
</dbReference>
<dbReference type="CDD" id="cd00130">
    <property type="entry name" value="PAS"/>
    <property type="match status" value="1"/>
</dbReference>
<dbReference type="SUPFAM" id="SSF55785">
    <property type="entry name" value="PYP-like sensor domain (PAS domain)"/>
    <property type="match status" value="1"/>
</dbReference>
<comment type="caution">
    <text evidence="6">The sequence shown here is derived from an EMBL/GenBank/DDBJ whole genome shotgun (WGS) entry which is preliminary data.</text>
</comment>
<name>A0A7X2H141_9BACL</name>
<accession>A0A7X2H141</accession>
<dbReference type="PROSITE" id="PS50113">
    <property type="entry name" value="PAC"/>
    <property type="match status" value="1"/>
</dbReference>
<dbReference type="SMART" id="SM00448">
    <property type="entry name" value="REC"/>
    <property type="match status" value="1"/>
</dbReference>
<gene>
    <name evidence="6" type="ORF">GJB61_01280</name>
</gene>
<dbReference type="Proteomes" id="UP000463051">
    <property type="component" value="Unassembled WGS sequence"/>
</dbReference>
<dbReference type="InterPro" id="IPR011006">
    <property type="entry name" value="CheY-like_superfamily"/>
</dbReference>
<dbReference type="GO" id="GO:0006355">
    <property type="term" value="P:regulation of DNA-templated transcription"/>
    <property type="evidence" value="ECO:0007669"/>
    <property type="project" value="InterPro"/>
</dbReference>
<feature type="domain" description="PAS" evidence="3">
    <location>
        <begin position="167"/>
        <end position="238"/>
    </location>
</feature>
<dbReference type="SUPFAM" id="SSF55073">
    <property type="entry name" value="Nucleotide cyclase"/>
    <property type="match status" value="1"/>
</dbReference>
<evidence type="ECO:0000259" key="2">
    <source>
        <dbReference type="PROSITE" id="PS50110"/>
    </source>
</evidence>
<dbReference type="Pfam" id="PF00072">
    <property type="entry name" value="Response_reg"/>
    <property type="match status" value="1"/>
</dbReference>
<sequence>MIMKKILIIDDSAESCSVLGIMLRKMGFIDITVANTAKEGLERLNLNQAASPQMDLILLGIDLPDCSSLEICEQIKTNDAYENTPVILLLAAREMDLVETAVLAGAQDFVEKPFRYTDLCLRVKFALKNLQAPEIRTDLLKPSAPLLDQLRNLMSKVAKKVDTEGGTQERFRSLFEDTPAMIYATDATGYIHDVNTYFLNKMQCSLQTVLGKNIFDFLTADSELLFREQIYPRLLEQKEVCDIELSFVIPNGKVIEGLVNLKITEDAKGHLLRIYTMISDNTERKKSDREMLHLAYHDDLTGLPNRASFYKSLHLAIDIAKKEQHQLAVMLIDLDHFKDVNDTLGHRIGDKVLREISSIIANQIGENGTVARLGSDEFVILINDLKFEEEAIHTGKMILQAFKHSMKFRTMGLETMASIGVSIYPRDGEDAESLISIADIAIYQTKNKGQNDVQRYQKGIISRFQEKRNMDLLELARL</sequence>
<dbReference type="SUPFAM" id="SSF52172">
    <property type="entry name" value="CheY-like"/>
    <property type="match status" value="1"/>
</dbReference>
<dbReference type="SMART" id="SM00091">
    <property type="entry name" value="PAS"/>
    <property type="match status" value="1"/>
</dbReference>
<feature type="domain" description="PAC" evidence="4">
    <location>
        <begin position="241"/>
        <end position="293"/>
    </location>
</feature>
<dbReference type="GO" id="GO:0000160">
    <property type="term" value="P:phosphorelay signal transduction system"/>
    <property type="evidence" value="ECO:0007669"/>
    <property type="project" value="InterPro"/>
</dbReference>
<feature type="domain" description="GGDEF" evidence="5">
    <location>
        <begin position="325"/>
        <end position="458"/>
    </location>
</feature>
<organism evidence="6 7">
    <name type="scientific">Paenibacillus monticola</name>
    <dbReference type="NCBI Taxonomy" id="2666075"/>
    <lineage>
        <taxon>Bacteria</taxon>
        <taxon>Bacillati</taxon>
        <taxon>Bacillota</taxon>
        <taxon>Bacilli</taxon>
        <taxon>Bacillales</taxon>
        <taxon>Paenibacillaceae</taxon>
        <taxon>Paenibacillus</taxon>
    </lineage>
</organism>
<dbReference type="Gene3D" id="3.30.70.270">
    <property type="match status" value="1"/>
</dbReference>
<dbReference type="SMART" id="SM00267">
    <property type="entry name" value="GGDEF"/>
    <property type="match status" value="1"/>
</dbReference>
<dbReference type="InterPro" id="IPR052163">
    <property type="entry name" value="DGC-Regulatory_Protein"/>
</dbReference>
<dbReference type="InterPro" id="IPR000160">
    <property type="entry name" value="GGDEF_dom"/>
</dbReference>
<protein>
    <submittedName>
        <fullName evidence="6">Diguanylate cyclase</fullName>
    </submittedName>
</protein>
<evidence type="ECO:0000259" key="3">
    <source>
        <dbReference type="PROSITE" id="PS50112"/>
    </source>
</evidence>
<proteinExistence type="predicted"/>
<dbReference type="InterPro" id="IPR043128">
    <property type="entry name" value="Rev_trsase/Diguanyl_cyclase"/>
</dbReference>
<evidence type="ECO:0000256" key="1">
    <source>
        <dbReference type="PROSITE-ProRule" id="PRU00169"/>
    </source>
</evidence>
<keyword evidence="7" id="KW-1185">Reference proteome</keyword>
<dbReference type="InterPro" id="IPR013767">
    <property type="entry name" value="PAS_fold"/>
</dbReference>
<dbReference type="PROSITE" id="PS50110">
    <property type="entry name" value="RESPONSE_REGULATORY"/>
    <property type="match status" value="1"/>
</dbReference>
<evidence type="ECO:0000259" key="5">
    <source>
        <dbReference type="PROSITE" id="PS50887"/>
    </source>
</evidence>
<dbReference type="NCBIfam" id="TIGR00254">
    <property type="entry name" value="GGDEF"/>
    <property type="match status" value="1"/>
</dbReference>
<comment type="caution">
    <text evidence="1">Lacks conserved residue(s) required for the propagation of feature annotation.</text>
</comment>